<keyword evidence="1" id="KW-0533">Nickel</keyword>
<reference evidence="2 3" key="1">
    <citation type="submission" date="2020-06" db="EMBL/GenBank/DDBJ databases">
        <title>Methanofollis fontis sp. nov., a methanogen isolated from marine sediments near a cold seep at Four-Way Closure Ridge offshore southwestern Taiwan.</title>
        <authorList>
            <person name="Chen S.-C."/>
            <person name="Teng N.-H."/>
            <person name="Lin Y.-S."/>
            <person name="Lai M.-C."/>
            <person name="Chen H.-H."/>
            <person name="Wang C.-C."/>
        </authorList>
    </citation>
    <scope>NUCLEOTIDE SEQUENCE [LARGE SCALE GENOMIC DNA]</scope>
    <source>
        <strain evidence="2 3">DSM 2702</strain>
    </source>
</reference>
<organism evidence="2 3">
    <name type="scientific">Methanofollis tationis</name>
    <dbReference type="NCBI Taxonomy" id="81417"/>
    <lineage>
        <taxon>Archaea</taxon>
        <taxon>Methanobacteriati</taxon>
        <taxon>Methanobacteriota</taxon>
        <taxon>Stenosarchaea group</taxon>
        <taxon>Methanomicrobia</taxon>
        <taxon>Methanomicrobiales</taxon>
        <taxon>Methanomicrobiaceae</taxon>
        <taxon>Methanofollis</taxon>
    </lineage>
</organism>
<dbReference type="Gene3D" id="3.30.70.1380">
    <property type="entry name" value="Transcriptional regulatory protein pf0864 domain like"/>
    <property type="match status" value="1"/>
</dbReference>
<dbReference type="PANTHER" id="PTHR36566:SF1">
    <property type="entry name" value="PYRIDINIUM-3,5-BISTHIOCARBOXYLIC ACID MONONUCLEOTIDE NICKEL INSERTION PROTEIN"/>
    <property type="match status" value="1"/>
</dbReference>
<dbReference type="AlphaFoldDB" id="A0A7K4HPD7"/>
<dbReference type="OrthoDB" id="10691at2157"/>
<name>A0A7K4HPD7_9EURY</name>
<dbReference type="EMBL" id="JABXWR010000001">
    <property type="protein sequence ID" value="NVO66770.1"/>
    <property type="molecule type" value="Genomic_DNA"/>
</dbReference>
<keyword evidence="3" id="KW-1185">Reference proteome</keyword>
<protein>
    <submittedName>
        <fullName evidence="2">Nickel pincer cofactor biosynthesis protein LarC</fullName>
    </submittedName>
</protein>
<dbReference type="Proteomes" id="UP000570823">
    <property type="component" value="Unassembled WGS sequence"/>
</dbReference>
<dbReference type="RefSeq" id="WP_176788437.1">
    <property type="nucleotide sequence ID" value="NZ_JABXWR010000001.1"/>
</dbReference>
<dbReference type="Pfam" id="PF01969">
    <property type="entry name" value="Ni_insertion"/>
    <property type="match status" value="1"/>
</dbReference>
<evidence type="ECO:0000256" key="1">
    <source>
        <dbReference type="ARBA" id="ARBA00022596"/>
    </source>
</evidence>
<evidence type="ECO:0000313" key="3">
    <source>
        <dbReference type="Proteomes" id="UP000570823"/>
    </source>
</evidence>
<dbReference type="NCBIfam" id="TIGR00299">
    <property type="entry name" value="nickel pincer cofactor biosynthesis protein LarC"/>
    <property type="match status" value="1"/>
</dbReference>
<dbReference type="Gene3D" id="3.10.20.300">
    <property type="entry name" value="mk0293 like domain"/>
    <property type="match status" value="1"/>
</dbReference>
<dbReference type="PANTHER" id="PTHR36566">
    <property type="entry name" value="NICKEL INSERTION PROTEIN-RELATED"/>
    <property type="match status" value="1"/>
</dbReference>
<proteinExistence type="predicted"/>
<comment type="caution">
    <text evidence="2">The sequence shown here is derived from an EMBL/GenBank/DDBJ whole genome shotgun (WGS) entry which is preliminary data.</text>
</comment>
<gene>
    <name evidence="2" type="primary">larC</name>
    <name evidence="2" type="ORF">HWN36_05460</name>
</gene>
<accession>A0A7K4HPD7</accession>
<evidence type="ECO:0000313" key="2">
    <source>
        <dbReference type="EMBL" id="NVO66770.1"/>
    </source>
</evidence>
<sequence>MRALLIDPRTGGISGDMLAAALADLTGSAAPLERLSAAIAALPGCVEFSVRLEEADGGVRARRLSFKVREKPAGSDGDLAAALAEVAASVGLTAWGRERSERILSDLLAAERRFHPTGFSRHAIASADTIFDILAPLLLIEEAGLAGCQVHATPPALGGGLIRTGGGTVGGPAPAALEICAAHRIPVAESPLSMELTTPTGAALLANLAVVADRFPAMTPIRTGYGAGTRPNGAGANILRVVECEMSGLVEERIVLLETNLDDISGEVVAHALGRLLEEGAIDVFVTPAIGKKNRPVQVISVITDRERYARLLTVLMEETGTLGVRVREEPRLVADRRRETVEVAVGGRTFPVRVKTSEACGRVIAVKPEYEDMRQIARELGVTLREVAREVERGLPSPGRGGQQE</sequence>
<dbReference type="InterPro" id="IPR002822">
    <property type="entry name" value="Ni_insertion"/>
</dbReference>